<sequence>MGRNVRLASVGTVTALACAAGVATAAPALAAGWRNVDGKASTAFTGGLDRVDFASKNVGWAIGSGGSLLSPRTRFARWTSAGWSAQASPVGFAPTDIAVASVSRAWAVGYNLDGVVALYWNGAKWAKVAYPGAGLPSQVAAAADGTAYSLSSLNANSGGLGKVLRWTGSAWADAKVALPASSVATAVDVRSKSDVWLAGTTSTGTAVTGWVMHYNGTSWKRTAVPGSLGTAAYQAVLHKIVAVSATTVYVLRDAQQSQTTNALLRYDGKTWKTANTPLLAAGIGLAADGKGGAVVLRVSTRNKSMYLHYNGTSWSTLYGPVRTGASVQASDIDRRPGTAGVVSVGAAARSGKNSPFIELYG</sequence>
<name>A0ABS7FXQ6_9ACTN</name>
<evidence type="ECO:0000313" key="2">
    <source>
        <dbReference type="EMBL" id="MBW8485218.1"/>
    </source>
</evidence>
<feature type="chain" id="PRO_5045089863" evidence="1">
    <location>
        <begin position="31"/>
        <end position="361"/>
    </location>
</feature>
<dbReference type="SUPFAM" id="SSF89372">
    <property type="entry name" value="Fucose-specific lectin"/>
    <property type="match status" value="1"/>
</dbReference>
<keyword evidence="1" id="KW-0732">Signal</keyword>
<feature type="signal peptide" evidence="1">
    <location>
        <begin position="1"/>
        <end position="30"/>
    </location>
</feature>
<dbReference type="PROSITE" id="PS51257">
    <property type="entry name" value="PROKAR_LIPOPROTEIN"/>
    <property type="match status" value="1"/>
</dbReference>
<comment type="caution">
    <text evidence="2">The sequence shown here is derived from an EMBL/GenBank/DDBJ whole genome shotgun (WGS) entry which is preliminary data.</text>
</comment>
<gene>
    <name evidence="2" type="ORF">K1Y72_22755</name>
</gene>
<reference evidence="2 3" key="1">
    <citation type="submission" date="2021-07" db="EMBL/GenBank/DDBJ databases">
        <title>Actinomadura sp. PM05-2 isolated from lichen.</title>
        <authorList>
            <person name="Somphong A."/>
            <person name="Phongsopitanun W."/>
            <person name="Tanasupawat S."/>
            <person name="Peongsungnone V."/>
        </authorList>
    </citation>
    <scope>NUCLEOTIDE SEQUENCE [LARGE SCALE GENOMIC DNA]</scope>
    <source>
        <strain evidence="2 3">PM05-2</strain>
    </source>
</reference>
<evidence type="ECO:0000256" key="1">
    <source>
        <dbReference type="SAM" id="SignalP"/>
    </source>
</evidence>
<accession>A0ABS7FXQ6</accession>
<organism evidence="2 3">
    <name type="scientific">Actinomadura parmotrematis</name>
    <dbReference type="NCBI Taxonomy" id="2864039"/>
    <lineage>
        <taxon>Bacteria</taxon>
        <taxon>Bacillati</taxon>
        <taxon>Actinomycetota</taxon>
        <taxon>Actinomycetes</taxon>
        <taxon>Streptosporangiales</taxon>
        <taxon>Thermomonosporaceae</taxon>
        <taxon>Actinomadura</taxon>
    </lineage>
</organism>
<keyword evidence="3" id="KW-1185">Reference proteome</keyword>
<protein>
    <submittedName>
        <fullName evidence="2">Uncharacterized protein</fullName>
    </submittedName>
</protein>
<dbReference type="EMBL" id="JAIBOA010000015">
    <property type="protein sequence ID" value="MBW8485218.1"/>
    <property type="molecule type" value="Genomic_DNA"/>
</dbReference>
<dbReference type="Proteomes" id="UP000774570">
    <property type="component" value="Unassembled WGS sequence"/>
</dbReference>
<evidence type="ECO:0000313" key="3">
    <source>
        <dbReference type="Proteomes" id="UP000774570"/>
    </source>
</evidence>
<dbReference type="RefSeq" id="WP_220168448.1">
    <property type="nucleotide sequence ID" value="NZ_JAIBOA010000015.1"/>
</dbReference>
<proteinExistence type="predicted"/>